<feature type="region of interest" description="Disordered" evidence="2">
    <location>
        <begin position="53"/>
        <end position="84"/>
    </location>
</feature>
<dbReference type="PROSITE" id="PS50085">
    <property type="entry name" value="RAPGAP"/>
    <property type="match status" value="1"/>
</dbReference>
<dbReference type="Gene3D" id="3.40.50.11210">
    <property type="entry name" value="Rap/Ran-GAP"/>
    <property type="match status" value="1"/>
</dbReference>
<protein>
    <recommendedName>
        <fullName evidence="3">Rap-GAP domain-containing protein</fullName>
    </recommendedName>
</protein>
<dbReference type="SUPFAM" id="SSF111347">
    <property type="entry name" value="Rap/Ran-GAP"/>
    <property type="match status" value="1"/>
</dbReference>
<gene>
    <name evidence="4" type="primary">Rap1gap2</name>
    <name evidence="4" type="ORF">CEXT_626981</name>
</gene>
<proteinExistence type="predicted"/>
<dbReference type="GO" id="GO:0005737">
    <property type="term" value="C:cytoplasm"/>
    <property type="evidence" value="ECO:0007669"/>
    <property type="project" value="TreeGrafter"/>
</dbReference>
<dbReference type="Proteomes" id="UP001054945">
    <property type="component" value="Unassembled WGS sequence"/>
</dbReference>
<dbReference type="GO" id="GO:0005096">
    <property type="term" value="F:GTPase activator activity"/>
    <property type="evidence" value="ECO:0007669"/>
    <property type="project" value="UniProtKB-KW"/>
</dbReference>
<evidence type="ECO:0000259" key="3">
    <source>
        <dbReference type="PROSITE" id="PS50085"/>
    </source>
</evidence>
<accession>A0AAV4PUS2</accession>
<dbReference type="InterPro" id="IPR050989">
    <property type="entry name" value="Rap1_Ran_GAP"/>
</dbReference>
<dbReference type="InterPro" id="IPR000331">
    <property type="entry name" value="Rap/Ran_GAP_dom"/>
</dbReference>
<dbReference type="Pfam" id="PF02145">
    <property type="entry name" value="Rap_GAP"/>
    <property type="match status" value="1"/>
</dbReference>
<dbReference type="PANTHER" id="PTHR15711:SF25">
    <property type="entry name" value="RADISH, ISOFORM I"/>
    <property type="match status" value="1"/>
</dbReference>
<feature type="domain" description="Rap-GAP" evidence="3">
    <location>
        <begin position="1"/>
        <end position="241"/>
    </location>
</feature>
<comment type="caution">
    <text evidence="4">The sequence shown here is derived from an EMBL/GenBank/DDBJ whole genome shotgun (WGS) entry which is preliminary data.</text>
</comment>
<reference evidence="4 5" key="1">
    <citation type="submission" date="2021-06" db="EMBL/GenBank/DDBJ databases">
        <title>Caerostris extrusa draft genome.</title>
        <authorList>
            <person name="Kono N."/>
            <person name="Arakawa K."/>
        </authorList>
    </citation>
    <scope>NUCLEOTIDE SEQUENCE [LARGE SCALE GENOMIC DNA]</scope>
</reference>
<organism evidence="4 5">
    <name type="scientific">Caerostris extrusa</name>
    <name type="common">Bark spider</name>
    <name type="synonym">Caerostris bankana</name>
    <dbReference type="NCBI Taxonomy" id="172846"/>
    <lineage>
        <taxon>Eukaryota</taxon>
        <taxon>Metazoa</taxon>
        <taxon>Ecdysozoa</taxon>
        <taxon>Arthropoda</taxon>
        <taxon>Chelicerata</taxon>
        <taxon>Arachnida</taxon>
        <taxon>Araneae</taxon>
        <taxon>Araneomorphae</taxon>
        <taxon>Entelegynae</taxon>
        <taxon>Araneoidea</taxon>
        <taxon>Araneidae</taxon>
        <taxon>Caerostris</taxon>
    </lineage>
</organism>
<dbReference type="InterPro" id="IPR035974">
    <property type="entry name" value="Rap/Ran-GAP_sf"/>
</dbReference>
<dbReference type="GO" id="GO:0051056">
    <property type="term" value="P:regulation of small GTPase mediated signal transduction"/>
    <property type="evidence" value="ECO:0007669"/>
    <property type="project" value="InterPro"/>
</dbReference>
<sequence>MIILSIPEDRTQSGSNPYQRRTVYGRTNFGQPKNTPLFDEFLSVLGEKNSFKRNPPPSFIDRPASKVSNPSILQKGNNGSQLSGSFDKYKGGLDSVHDLTGKEAVYTTWRGIEMMFHVSTLLPHEEYDPQKKKRHIGNDIVCVVFLEGEDTLFSPVCIKSHFLHTFIVVRCNPTLQASLPVYEVAVVSRDEVGAYKPYLWHRSRFTKDTLFREWILTKIVNGERASYSAPKFARMQVKINT</sequence>
<keyword evidence="1" id="KW-0343">GTPase activation</keyword>
<feature type="compositionally biased region" description="Polar residues" evidence="2">
    <location>
        <begin position="66"/>
        <end position="84"/>
    </location>
</feature>
<evidence type="ECO:0000256" key="1">
    <source>
        <dbReference type="ARBA" id="ARBA00022468"/>
    </source>
</evidence>
<evidence type="ECO:0000256" key="2">
    <source>
        <dbReference type="SAM" id="MobiDB-lite"/>
    </source>
</evidence>
<evidence type="ECO:0000313" key="4">
    <source>
        <dbReference type="EMBL" id="GIY00646.1"/>
    </source>
</evidence>
<dbReference type="EMBL" id="BPLR01005210">
    <property type="protein sequence ID" value="GIY00646.1"/>
    <property type="molecule type" value="Genomic_DNA"/>
</dbReference>
<name>A0AAV4PUS2_CAEEX</name>
<evidence type="ECO:0000313" key="5">
    <source>
        <dbReference type="Proteomes" id="UP001054945"/>
    </source>
</evidence>
<keyword evidence="5" id="KW-1185">Reference proteome</keyword>
<dbReference type="PANTHER" id="PTHR15711">
    <property type="entry name" value="RAP GTPASE-ACTIVATING PROTEIN"/>
    <property type="match status" value="1"/>
</dbReference>
<dbReference type="AlphaFoldDB" id="A0AAV4PUS2"/>